<dbReference type="InterPro" id="IPR004389">
    <property type="entry name" value="Ribosomal_uL18_bac-type"/>
</dbReference>
<evidence type="ECO:0000256" key="3">
    <source>
        <dbReference type="ARBA" id="ARBA00022884"/>
    </source>
</evidence>
<accession>A0A370DKX3</accession>
<dbReference type="GO" id="GO:0008097">
    <property type="term" value="F:5S rRNA binding"/>
    <property type="evidence" value="ECO:0007669"/>
    <property type="project" value="TreeGrafter"/>
</dbReference>
<evidence type="ECO:0000313" key="8">
    <source>
        <dbReference type="EMBL" id="RDH85549.1"/>
    </source>
</evidence>
<evidence type="ECO:0000256" key="1">
    <source>
        <dbReference type="ARBA" id="ARBA00007116"/>
    </source>
</evidence>
<dbReference type="InterPro" id="IPR057268">
    <property type="entry name" value="Ribosomal_L18"/>
</dbReference>
<dbReference type="HAMAP" id="MF_01337_B">
    <property type="entry name" value="Ribosomal_uL18_B"/>
    <property type="match status" value="1"/>
</dbReference>
<dbReference type="Proteomes" id="UP000254771">
    <property type="component" value="Unassembled WGS sequence"/>
</dbReference>
<dbReference type="Gene3D" id="3.30.420.100">
    <property type="match status" value="1"/>
</dbReference>
<keyword evidence="9" id="KW-1185">Reference proteome</keyword>
<dbReference type="CDD" id="cd00432">
    <property type="entry name" value="Ribosomal_L18_L5e"/>
    <property type="match status" value="1"/>
</dbReference>
<comment type="subunit">
    <text evidence="7">Part of the 50S ribosomal subunit; part of the 5S rRNA/L5/L18/L25 subcomplex. Contacts the 5S and 23S rRNAs.</text>
</comment>
<dbReference type="Pfam" id="PF00861">
    <property type="entry name" value="Ribosomal_L18p"/>
    <property type="match status" value="1"/>
</dbReference>
<dbReference type="GO" id="GO:0022625">
    <property type="term" value="C:cytosolic large ribosomal subunit"/>
    <property type="evidence" value="ECO:0007669"/>
    <property type="project" value="TreeGrafter"/>
</dbReference>
<dbReference type="NCBIfam" id="TIGR00060">
    <property type="entry name" value="L18_bact"/>
    <property type="match status" value="1"/>
</dbReference>
<evidence type="ECO:0000256" key="2">
    <source>
        <dbReference type="ARBA" id="ARBA00022730"/>
    </source>
</evidence>
<evidence type="ECO:0000256" key="4">
    <source>
        <dbReference type="ARBA" id="ARBA00022980"/>
    </source>
</evidence>
<gene>
    <name evidence="7" type="primary">rplR</name>
    <name evidence="8" type="ORF">DIZ78_11475</name>
</gene>
<protein>
    <recommendedName>
        <fullName evidence="6 7">Large ribosomal subunit protein uL18</fullName>
    </recommendedName>
</protein>
<dbReference type="GO" id="GO:0006412">
    <property type="term" value="P:translation"/>
    <property type="evidence" value="ECO:0007669"/>
    <property type="project" value="UniProtKB-UniRule"/>
</dbReference>
<proteinExistence type="inferred from homology"/>
<comment type="similarity">
    <text evidence="1 7">Belongs to the universal ribosomal protein uL18 family.</text>
</comment>
<evidence type="ECO:0000256" key="6">
    <source>
        <dbReference type="ARBA" id="ARBA00035197"/>
    </source>
</evidence>
<keyword evidence="5 7" id="KW-0687">Ribonucleoprotein</keyword>
<dbReference type="InterPro" id="IPR005484">
    <property type="entry name" value="Ribosomal_uL18_bac/plant/anim"/>
</dbReference>
<dbReference type="FunFam" id="3.30.420.100:FF:000001">
    <property type="entry name" value="50S ribosomal protein L18"/>
    <property type="match status" value="1"/>
</dbReference>
<evidence type="ECO:0000313" key="9">
    <source>
        <dbReference type="Proteomes" id="UP000254771"/>
    </source>
</evidence>
<sequence>MDKKQSRLRRSRRTRAKIRELGVHRLAIHRTPKHIYAQVIAPTGAEVLVSASTLDKGVRGELSGASGNAAAASVVGKYIAERAKEAGIEQVAFDRSGFRYHGRVKALADAAREAGLQF</sequence>
<keyword evidence="3 7" id="KW-0694">RNA-binding</keyword>
<name>A0A370DKX3_9GAMM</name>
<evidence type="ECO:0000256" key="7">
    <source>
        <dbReference type="HAMAP-Rule" id="MF_01337"/>
    </source>
</evidence>
<dbReference type="PANTHER" id="PTHR12899">
    <property type="entry name" value="39S RIBOSOMAL PROTEIN L18, MITOCHONDRIAL"/>
    <property type="match status" value="1"/>
</dbReference>
<dbReference type="PANTHER" id="PTHR12899:SF3">
    <property type="entry name" value="LARGE RIBOSOMAL SUBUNIT PROTEIN UL18M"/>
    <property type="match status" value="1"/>
</dbReference>
<dbReference type="GO" id="GO:0003735">
    <property type="term" value="F:structural constituent of ribosome"/>
    <property type="evidence" value="ECO:0007669"/>
    <property type="project" value="InterPro"/>
</dbReference>
<dbReference type="AlphaFoldDB" id="A0A370DKX3"/>
<organism evidence="8 9">
    <name type="scientific">endosymbiont of Escarpia spicata</name>
    <dbReference type="NCBI Taxonomy" id="2200908"/>
    <lineage>
        <taxon>Bacteria</taxon>
        <taxon>Pseudomonadati</taxon>
        <taxon>Pseudomonadota</taxon>
        <taxon>Gammaproteobacteria</taxon>
        <taxon>sulfur-oxidizing symbionts</taxon>
    </lineage>
</organism>
<evidence type="ECO:0000256" key="5">
    <source>
        <dbReference type="ARBA" id="ARBA00023274"/>
    </source>
</evidence>
<comment type="function">
    <text evidence="7">This is one of the proteins that bind and probably mediate the attachment of the 5S RNA into the large ribosomal subunit, where it forms part of the central protuberance.</text>
</comment>
<keyword evidence="2 7" id="KW-0699">rRNA-binding</keyword>
<reference evidence="8 9" key="1">
    <citation type="journal article" date="2018" name="ISME J.">
        <title>Endosymbiont genomes yield clues of tubeworm success.</title>
        <authorList>
            <person name="Li Y."/>
            <person name="Liles M.R."/>
            <person name="Halanych K.M."/>
        </authorList>
    </citation>
    <scope>NUCLEOTIDE SEQUENCE [LARGE SCALE GENOMIC DNA]</scope>
    <source>
        <strain evidence="8">A1462</strain>
    </source>
</reference>
<keyword evidence="4 7" id="KW-0689">Ribosomal protein</keyword>
<comment type="caution">
    <text evidence="8">The sequence shown here is derived from an EMBL/GenBank/DDBJ whole genome shotgun (WGS) entry which is preliminary data.</text>
</comment>
<dbReference type="SUPFAM" id="SSF53137">
    <property type="entry name" value="Translational machinery components"/>
    <property type="match status" value="1"/>
</dbReference>
<dbReference type="EMBL" id="QFXE01000013">
    <property type="protein sequence ID" value="RDH85549.1"/>
    <property type="molecule type" value="Genomic_DNA"/>
</dbReference>